<dbReference type="Gene3D" id="3.40.309.10">
    <property type="entry name" value="Aldehyde Dehydrogenase, Chain A, domain 2"/>
    <property type="match status" value="1"/>
</dbReference>
<dbReference type="OMA" id="WNFPLDM"/>
<protein>
    <recommendedName>
        <fullName evidence="6">Aldehyde dehydrogenase 1</fullName>
    </recommendedName>
</protein>
<dbReference type="InterPro" id="IPR016163">
    <property type="entry name" value="Ald_DH_C"/>
</dbReference>
<evidence type="ECO:0000313" key="11">
    <source>
        <dbReference type="Proteomes" id="UP000195402"/>
    </source>
</evidence>
<dbReference type="PROSITE" id="PS00687">
    <property type="entry name" value="ALDEHYDE_DEHYDR_GLU"/>
    <property type="match status" value="1"/>
</dbReference>
<comment type="catalytic activity">
    <reaction evidence="5">
        <text>octanal + NADP(+) + H2O = octanoate + NADPH + 2 H(+)</text>
        <dbReference type="Rhea" id="RHEA:59904"/>
        <dbReference type="ChEBI" id="CHEBI:15377"/>
        <dbReference type="ChEBI" id="CHEBI:15378"/>
        <dbReference type="ChEBI" id="CHEBI:17935"/>
        <dbReference type="ChEBI" id="CHEBI:25646"/>
        <dbReference type="ChEBI" id="CHEBI:57783"/>
        <dbReference type="ChEBI" id="CHEBI:58349"/>
    </reaction>
    <physiologicalReaction direction="left-to-right" evidence="5">
        <dbReference type="Rhea" id="RHEA:59905"/>
    </physiologicalReaction>
</comment>
<dbReference type="STRING" id="56857.A0A200PNY0"/>
<dbReference type="FunFam" id="3.40.605.10:FF:000011">
    <property type="entry name" value="ALD5p Mitochondrial aldehyde dehydrogenase"/>
    <property type="match status" value="1"/>
</dbReference>
<evidence type="ECO:0000256" key="2">
    <source>
        <dbReference type="ARBA" id="ARBA00011881"/>
    </source>
</evidence>
<comment type="caution">
    <text evidence="10">The sequence shown here is derived from an EMBL/GenBank/DDBJ whole genome shotgun (WGS) entry which is preliminary data.</text>
</comment>
<reference evidence="10 11" key="1">
    <citation type="journal article" date="2017" name="Mol. Plant">
        <title>The Genome of Medicinal Plant Macleaya cordata Provides New Insights into Benzylisoquinoline Alkaloids Metabolism.</title>
        <authorList>
            <person name="Liu X."/>
            <person name="Liu Y."/>
            <person name="Huang P."/>
            <person name="Ma Y."/>
            <person name="Qing Z."/>
            <person name="Tang Q."/>
            <person name="Cao H."/>
            <person name="Cheng P."/>
            <person name="Zheng Y."/>
            <person name="Yuan Z."/>
            <person name="Zhou Y."/>
            <person name="Liu J."/>
            <person name="Tang Z."/>
            <person name="Zhuo Y."/>
            <person name="Zhang Y."/>
            <person name="Yu L."/>
            <person name="Huang J."/>
            <person name="Yang P."/>
            <person name="Peng Q."/>
            <person name="Zhang J."/>
            <person name="Jiang W."/>
            <person name="Zhang Z."/>
            <person name="Lin K."/>
            <person name="Ro D.K."/>
            <person name="Chen X."/>
            <person name="Xiong X."/>
            <person name="Shang Y."/>
            <person name="Huang S."/>
            <person name="Zeng J."/>
        </authorList>
    </citation>
    <scope>NUCLEOTIDE SEQUENCE [LARGE SCALE GENOMIC DNA]</scope>
    <source>
        <strain evidence="11">cv. BLH2017</strain>
        <tissue evidence="10">Root</tissue>
    </source>
</reference>
<gene>
    <name evidence="10" type="ORF">BVC80_9069g27</name>
</gene>
<dbReference type="InterPro" id="IPR016162">
    <property type="entry name" value="Ald_DH_N"/>
</dbReference>
<keyword evidence="3 8" id="KW-0560">Oxidoreductase</keyword>
<comment type="subunit">
    <text evidence="2">Homotetramer.</text>
</comment>
<dbReference type="AlphaFoldDB" id="A0A200PNY0"/>
<evidence type="ECO:0000256" key="1">
    <source>
        <dbReference type="ARBA" id="ARBA00009986"/>
    </source>
</evidence>
<keyword evidence="11" id="KW-1185">Reference proteome</keyword>
<feature type="domain" description="Aldehyde dehydrogenase" evidence="9">
    <location>
        <begin position="30"/>
        <end position="492"/>
    </location>
</feature>
<dbReference type="OrthoDB" id="310895at2759"/>
<dbReference type="FunCoup" id="A0A200PNY0">
    <property type="interactions" value="588"/>
</dbReference>
<dbReference type="FunFam" id="3.40.605.10:FF:000026">
    <property type="entry name" value="Aldehyde dehydrogenase, putative"/>
    <property type="match status" value="1"/>
</dbReference>
<keyword evidence="4" id="KW-0520">NAD</keyword>
<dbReference type="PANTHER" id="PTHR11699">
    <property type="entry name" value="ALDEHYDE DEHYDROGENASE-RELATED"/>
    <property type="match status" value="1"/>
</dbReference>
<evidence type="ECO:0000259" key="9">
    <source>
        <dbReference type="Pfam" id="PF00171"/>
    </source>
</evidence>
<evidence type="ECO:0000313" key="10">
    <source>
        <dbReference type="EMBL" id="OUZ99919.1"/>
    </source>
</evidence>
<dbReference type="InterPro" id="IPR016160">
    <property type="entry name" value="Ald_DH_CS_CYS"/>
</dbReference>
<sequence length="502" mass="54946">MANKNKGSTESSFIKIPKIKFTKLFINGEFVDSISGKTFESIDPRTGEVIAKVAEGDKEDVDLAVKAAREAFDHGKWPRLSGFERGRIMMKFADLIDESIEELAGLDTINAGKLFGMGKALDIPQSANMLRYYAGAADKIHGDTLKMSRELFGYTLLEPIGVVGHIIPWNFPTNTFFMKVAPALAAGCTMIVKPAEQTPLSALYYAHLAKLAGIPDGVLNVINGYGPTAGAAISSHMDIDKVAFTGSTEVGRLVMKAAAESNLKHVSLELGGKSPLIIFDDADIDTAVDLALLANFFNKGEVCVAGTRIYVQERIYDEFVKKTVEKAKTRVVGDPFDPNVQQGPQVNKEQFDKVLSYIECGKSEGATLLTGGKACSDKGYYIEPTIFTDVKEDMRIGREEIFGPVMSIMKFKTVEDVIERANNTRYGLAAGIVTKDLNIANRVSRSIRAGNIWINCYFAFDRDAPMGGYKMSGFGKDFGIDGLHKYLQVKSVVTPLYNSPWL</sequence>
<evidence type="ECO:0000256" key="4">
    <source>
        <dbReference type="ARBA" id="ARBA00023027"/>
    </source>
</evidence>
<dbReference type="InterPro" id="IPR016161">
    <property type="entry name" value="Ald_DH/histidinol_DH"/>
</dbReference>
<dbReference type="InParanoid" id="A0A200PNY0"/>
<evidence type="ECO:0000256" key="5">
    <source>
        <dbReference type="ARBA" id="ARBA00050461"/>
    </source>
</evidence>
<evidence type="ECO:0000256" key="7">
    <source>
        <dbReference type="PROSITE-ProRule" id="PRU10007"/>
    </source>
</evidence>
<accession>A0A200PNY0</accession>
<dbReference type="PROSITE" id="PS00070">
    <property type="entry name" value="ALDEHYDE_DEHYDR_CYS"/>
    <property type="match status" value="1"/>
</dbReference>
<name>A0A200PNY0_MACCD</name>
<feature type="active site" evidence="7">
    <location>
        <position position="269"/>
    </location>
</feature>
<dbReference type="Proteomes" id="UP000195402">
    <property type="component" value="Unassembled WGS sequence"/>
</dbReference>
<proteinExistence type="inferred from homology"/>
<dbReference type="EMBL" id="MVGT01004386">
    <property type="protein sequence ID" value="OUZ99919.1"/>
    <property type="molecule type" value="Genomic_DNA"/>
</dbReference>
<dbReference type="Pfam" id="PF00171">
    <property type="entry name" value="Aldedh"/>
    <property type="match status" value="1"/>
</dbReference>
<dbReference type="InterPro" id="IPR029510">
    <property type="entry name" value="Ald_DH_CS_GLU"/>
</dbReference>
<evidence type="ECO:0000256" key="3">
    <source>
        <dbReference type="ARBA" id="ARBA00023002"/>
    </source>
</evidence>
<dbReference type="Gene3D" id="3.40.605.10">
    <property type="entry name" value="Aldehyde Dehydrogenase, Chain A, domain 1"/>
    <property type="match status" value="1"/>
</dbReference>
<evidence type="ECO:0000256" key="8">
    <source>
        <dbReference type="RuleBase" id="RU003345"/>
    </source>
</evidence>
<organism evidence="10 11">
    <name type="scientific">Macleaya cordata</name>
    <name type="common">Five-seeded plume-poppy</name>
    <name type="synonym">Bocconia cordata</name>
    <dbReference type="NCBI Taxonomy" id="56857"/>
    <lineage>
        <taxon>Eukaryota</taxon>
        <taxon>Viridiplantae</taxon>
        <taxon>Streptophyta</taxon>
        <taxon>Embryophyta</taxon>
        <taxon>Tracheophyta</taxon>
        <taxon>Spermatophyta</taxon>
        <taxon>Magnoliopsida</taxon>
        <taxon>Ranunculales</taxon>
        <taxon>Papaveraceae</taxon>
        <taxon>Papaveroideae</taxon>
        <taxon>Macleaya</taxon>
    </lineage>
</organism>
<dbReference type="InterPro" id="IPR015590">
    <property type="entry name" value="Aldehyde_DH_dom"/>
</dbReference>
<dbReference type="FunFam" id="3.40.309.10:FF:000065">
    <property type="entry name" value="Aldehyde dehydrogenase3"/>
    <property type="match status" value="1"/>
</dbReference>
<comment type="similarity">
    <text evidence="1 8">Belongs to the aldehyde dehydrogenase family.</text>
</comment>
<dbReference type="GO" id="GO:0004030">
    <property type="term" value="F:aldehyde dehydrogenase [NAD(P)+] activity"/>
    <property type="evidence" value="ECO:0007669"/>
    <property type="project" value="UniProtKB-ARBA"/>
</dbReference>
<dbReference type="SUPFAM" id="SSF53720">
    <property type="entry name" value="ALDH-like"/>
    <property type="match status" value="1"/>
</dbReference>
<evidence type="ECO:0000256" key="6">
    <source>
        <dbReference type="ARBA" id="ARBA00068140"/>
    </source>
</evidence>